<sequence>MNRSIMSSLYLYRHLYLCAQSLSLSKVSIPTIITIPTLTHRIAKRSPDFVDFATRNKALRENTGKFFSLFGRFLEARDGSGSSTAAATAIAEFIRTGALKQTSDDTALSFTWACGHNIFTGIPVSHPWHAAMVEAVRILHAWRDDPIYSWPGSVKWSSLGSLPIVLWDSVDSICASSSLHFSFALFEMLNLPIAGIQARPFANLAKKKEWDTPKELEEPPSNSPAKKECVVWTACEWLLHTAALPRELAVRNGVDGDTSQRVVRAIASMEAAELKDSQGGNRTGRSLKAIRIAAPEM</sequence>
<organism evidence="1 2">
    <name type="scientific">Lasiosphaeria hispida</name>
    <dbReference type="NCBI Taxonomy" id="260671"/>
    <lineage>
        <taxon>Eukaryota</taxon>
        <taxon>Fungi</taxon>
        <taxon>Dikarya</taxon>
        <taxon>Ascomycota</taxon>
        <taxon>Pezizomycotina</taxon>
        <taxon>Sordariomycetes</taxon>
        <taxon>Sordariomycetidae</taxon>
        <taxon>Sordariales</taxon>
        <taxon>Lasiosphaeriaceae</taxon>
        <taxon>Lasiosphaeria</taxon>
    </lineage>
</organism>
<proteinExistence type="predicted"/>
<dbReference type="Proteomes" id="UP001275084">
    <property type="component" value="Unassembled WGS sequence"/>
</dbReference>
<reference evidence="1" key="1">
    <citation type="journal article" date="2023" name="Mol. Phylogenet. Evol.">
        <title>Genome-scale phylogeny and comparative genomics of the fungal order Sordariales.</title>
        <authorList>
            <person name="Hensen N."/>
            <person name="Bonometti L."/>
            <person name="Westerberg I."/>
            <person name="Brannstrom I.O."/>
            <person name="Guillou S."/>
            <person name="Cros-Aarteil S."/>
            <person name="Calhoun S."/>
            <person name="Haridas S."/>
            <person name="Kuo A."/>
            <person name="Mondo S."/>
            <person name="Pangilinan J."/>
            <person name="Riley R."/>
            <person name="LaButti K."/>
            <person name="Andreopoulos B."/>
            <person name="Lipzen A."/>
            <person name="Chen C."/>
            <person name="Yan M."/>
            <person name="Daum C."/>
            <person name="Ng V."/>
            <person name="Clum A."/>
            <person name="Steindorff A."/>
            <person name="Ohm R.A."/>
            <person name="Martin F."/>
            <person name="Silar P."/>
            <person name="Natvig D.O."/>
            <person name="Lalanne C."/>
            <person name="Gautier V."/>
            <person name="Ament-Velasquez S.L."/>
            <person name="Kruys A."/>
            <person name="Hutchinson M.I."/>
            <person name="Powell A.J."/>
            <person name="Barry K."/>
            <person name="Miller A.N."/>
            <person name="Grigoriev I.V."/>
            <person name="Debuchy R."/>
            <person name="Gladieux P."/>
            <person name="Hiltunen Thoren M."/>
            <person name="Johannesson H."/>
        </authorList>
    </citation>
    <scope>NUCLEOTIDE SEQUENCE</scope>
    <source>
        <strain evidence="1">CBS 955.72</strain>
    </source>
</reference>
<keyword evidence="2" id="KW-1185">Reference proteome</keyword>
<name>A0AAJ0HX70_9PEZI</name>
<dbReference type="AlphaFoldDB" id="A0AAJ0HX70"/>
<evidence type="ECO:0000313" key="1">
    <source>
        <dbReference type="EMBL" id="KAK3364555.1"/>
    </source>
</evidence>
<dbReference type="EMBL" id="JAUIQD010000001">
    <property type="protein sequence ID" value="KAK3364555.1"/>
    <property type="molecule type" value="Genomic_DNA"/>
</dbReference>
<gene>
    <name evidence="1" type="ORF">B0T25DRAFT_598834</name>
</gene>
<evidence type="ECO:0000313" key="2">
    <source>
        <dbReference type="Proteomes" id="UP001275084"/>
    </source>
</evidence>
<accession>A0AAJ0HX70</accession>
<comment type="caution">
    <text evidence="1">The sequence shown here is derived from an EMBL/GenBank/DDBJ whole genome shotgun (WGS) entry which is preliminary data.</text>
</comment>
<protein>
    <submittedName>
        <fullName evidence="1">Uncharacterized protein</fullName>
    </submittedName>
</protein>
<reference evidence="1" key="2">
    <citation type="submission" date="2023-06" db="EMBL/GenBank/DDBJ databases">
        <authorList>
            <consortium name="Lawrence Berkeley National Laboratory"/>
            <person name="Haridas S."/>
            <person name="Hensen N."/>
            <person name="Bonometti L."/>
            <person name="Westerberg I."/>
            <person name="Brannstrom I.O."/>
            <person name="Guillou S."/>
            <person name="Cros-Aarteil S."/>
            <person name="Calhoun S."/>
            <person name="Kuo A."/>
            <person name="Mondo S."/>
            <person name="Pangilinan J."/>
            <person name="Riley R."/>
            <person name="Labutti K."/>
            <person name="Andreopoulos B."/>
            <person name="Lipzen A."/>
            <person name="Chen C."/>
            <person name="Yanf M."/>
            <person name="Daum C."/>
            <person name="Ng V."/>
            <person name="Clum A."/>
            <person name="Steindorff A."/>
            <person name="Ohm R."/>
            <person name="Martin F."/>
            <person name="Silar P."/>
            <person name="Natvig D."/>
            <person name="Lalanne C."/>
            <person name="Gautier V."/>
            <person name="Ament-Velasquez S.L."/>
            <person name="Kruys A."/>
            <person name="Hutchinson M.I."/>
            <person name="Powell A.J."/>
            <person name="Barry K."/>
            <person name="Miller A.N."/>
            <person name="Grigoriev I.V."/>
            <person name="Debuchy R."/>
            <person name="Gladieux P."/>
            <person name="Thoren M.H."/>
            <person name="Johannesson H."/>
        </authorList>
    </citation>
    <scope>NUCLEOTIDE SEQUENCE</scope>
    <source>
        <strain evidence="1">CBS 955.72</strain>
    </source>
</reference>